<feature type="region of interest" description="Disordered" evidence="1">
    <location>
        <begin position="136"/>
        <end position="170"/>
    </location>
</feature>
<organism evidence="2 3">
    <name type="scientific">Streptomyces botrytidirepellens</name>
    <dbReference type="NCBI Taxonomy" id="2486417"/>
    <lineage>
        <taxon>Bacteria</taxon>
        <taxon>Bacillati</taxon>
        <taxon>Actinomycetota</taxon>
        <taxon>Actinomycetes</taxon>
        <taxon>Kitasatosporales</taxon>
        <taxon>Streptomycetaceae</taxon>
        <taxon>Streptomyces</taxon>
    </lineage>
</organism>
<sequence>MSRVLRAAALGAALLCAGGLVSGCGGSSHADGKKEEKAHAAKELGKPGKPAALTQIADAIGCKATIITEADELRQGSCQSSKGDRYTMVTFATAKGQKDWLNTSKDYGGMYLVGARWSVTGQSSGSLKPLRAKLGGAIEQGSTMHHGGSKSQGGSESHDGGKKHDGMKMD</sequence>
<evidence type="ECO:0000313" key="2">
    <source>
        <dbReference type="EMBL" id="RNF92231.1"/>
    </source>
</evidence>
<gene>
    <name evidence="2" type="ORF">EEJ42_40075</name>
</gene>
<keyword evidence="3" id="KW-1185">Reference proteome</keyword>
<dbReference type="RefSeq" id="WP_123107070.1">
    <property type="nucleotide sequence ID" value="NZ_RIBZ01000785.1"/>
</dbReference>
<evidence type="ECO:0000313" key="3">
    <source>
        <dbReference type="Proteomes" id="UP000275401"/>
    </source>
</evidence>
<feature type="compositionally biased region" description="Basic and acidic residues" evidence="1">
    <location>
        <begin position="156"/>
        <end position="170"/>
    </location>
</feature>
<dbReference type="EMBL" id="RIBZ01000785">
    <property type="protein sequence ID" value="RNF92231.1"/>
    <property type="molecule type" value="Genomic_DNA"/>
</dbReference>
<proteinExistence type="predicted"/>
<dbReference type="Proteomes" id="UP000275401">
    <property type="component" value="Unassembled WGS sequence"/>
</dbReference>
<name>A0A3M8TF96_9ACTN</name>
<dbReference type="AlphaFoldDB" id="A0A3M8TF96"/>
<evidence type="ECO:0008006" key="4">
    <source>
        <dbReference type="Google" id="ProtNLM"/>
    </source>
</evidence>
<accession>A0A3M8TF96</accession>
<reference evidence="2 3" key="1">
    <citation type="submission" date="2018-11" db="EMBL/GenBank/DDBJ databases">
        <title>The Potential of Streptomyces as Biocontrol Agents against the Tomato grey mould, Botrytis cinerea (Gray mold) Frontiers in Microbiology.</title>
        <authorList>
            <person name="Li D."/>
        </authorList>
    </citation>
    <scope>NUCLEOTIDE SEQUENCE [LARGE SCALE GENOMIC DNA]</scope>
    <source>
        <strain evidence="2 3">NEAU-LD23</strain>
    </source>
</reference>
<protein>
    <recommendedName>
        <fullName evidence="4">Lipoprotein</fullName>
    </recommendedName>
</protein>
<evidence type="ECO:0000256" key="1">
    <source>
        <dbReference type="SAM" id="MobiDB-lite"/>
    </source>
</evidence>
<comment type="caution">
    <text evidence="2">The sequence shown here is derived from an EMBL/GenBank/DDBJ whole genome shotgun (WGS) entry which is preliminary data.</text>
</comment>
<dbReference type="PROSITE" id="PS51257">
    <property type="entry name" value="PROKAR_LIPOPROTEIN"/>
    <property type="match status" value="1"/>
</dbReference>